<dbReference type="InterPro" id="IPR014001">
    <property type="entry name" value="Helicase_ATP-bd"/>
</dbReference>
<dbReference type="GO" id="GO:0008168">
    <property type="term" value="F:methyltransferase activity"/>
    <property type="evidence" value="ECO:0007669"/>
    <property type="project" value="UniProtKB-KW"/>
</dbReference>
<comment type="caution">
    <text evidence="8">The sequence shown here is derived from an EMBL/GenBank/DDBJ whole genome shotgun (WGS) entry which is preliminary data.</text>
</comment>
<sequence>MGGRSLAVATMCSGTESPLLALEQISVLIIENKHLLFDHKFSAEIVPSKQAYLAKNFGPHYVFRDVTELFQLEGKRKNFMLTLSRTTAYGGKAPIIGGLDLLVAGTCCVDFSRLNNRRKRLDDGGESGDTFWAAVEYCRVYRPKVLVFENVQNAPWKHMRAGLHEIGYASIHMKLDTKDFYIPHTRQRGYIIAIDIDDLSEEKAEEAWGLLEECATMVRALSRQASSPVEHWILTSDDPRLDGSITSWEQYDKKKRPEVQWEKCRVGYDAYRHDLALGMAHPITKWEVDCSFITPDFYQRNKTGWSNRVLDTIEVTHLRNLRRGFDDRFYHRIIEASQNVFRARDAQKQGIVACQTPNGLPILTTQGRRLRGEESLMLQGIPVDRLDLSRLGQEDLQHLAGNAMSSTVVGACIMAALIKFRNFLEYRGTPPAPKLLIQPAVNNELVHKQSDTTVYTKLSVDLATSEANLTRRLCFCEGRHKKLDARFQQCQVCRHTTCRTCGVAPTHEYVDIDRSFIQTRKYPVEFMVLLKSSLPQELKIVALEHDALVSHLNRFRANHGDNISPETWKMIWGPILGALKSRVSLKAIRRSEIWTATYESAHAQVVLSISNTKVNWAYYVNVSHLPLGSKVTQYLHRFPFARMNPSGDDITQGSWEFWLPQEIEFQATMTGWGPMVKSYENESGLGQFSQDYVFRNLYVQLPKHAEKYFARTISGGYELKQVCGQAKNTLHVHKGSSSTDSPLFFYLDQPQYTGNYVTNHHMVFTEEERRLEHYEHRQVIARCSGTYRTPHFKRHEVDAQMEIYEYKLADSETTFKSEDPQKLGHVAIHSDGSWAKLDIMSINSEHHRSISYRQLPKEVSTFQRTTCQESMSIFACETQLGHTTGRQWARNKWIQIEQEAVPNFGTDFSWLLERGLVLDGHVERNTNWQSISQAANLTLCPTCCPQEPKLFWGFDKNGKQVPFEDPEEATKYERTLKGRPHPISLYLHVNDEGRVHISCAINPQTLIHRAVGQLQSDDFDPSAKISTSWRLVTDGEMNAPPTTPKLAVQSSADTPPSRHPHSWNTGLLLRKEQLRALRWALQQENDPPSFTETEVVEARMDALGYRVEGRATREKQVRGGLLAFDVGFGKTVVILGLHSSQYPKAVEWAQTPMAGTIPVKATIIFVPSHLPDQWASEIEKFLTSGKIVLLIKTWANYKSLTVQHMIDADIIIVNNGLLENPHYSWALAQFSGSVEIDEHALPRAKLAWRKNAAIAVQANICELQSNSEDFANNLEARFLKNARDATSLNAPVPSRRFTGSEYVRQKKVGRSGNKRKREDEDAPVKKVDEQQKEVVLEDRTKYFDSIKGKKLETFLPLFEMFSFHRVVVDEYTYLGKLEPNLRFVRGKNHWVLSGTPKIGNFTDIKSLGHLLGVNLGIHELSKLGRDAYKKVTSGLTSAEMFLSYQALPSWAWEYRRYQQCEVFLKLFARYDEADVGAIDLLEFHRLLHQPIEEFIMYGELVHRCAAMDFTLPKKRPHTASDADQHFETSINGCDDAIEALLCRAAHPRLLEAADLEDENTMSVMKKVYRKRLDQTKKLEDILGDALAQAIWLTKHQPPDDNSETLSFNNWADRLHNNILNDTEATQVINDLVARAKKYYLADDWHFWYKDRSNPKDDRPLLYKPSGAVLFGNTRHLKQVQNELRTTVTRLNRQCKKFADHVRSTRFFNNVIRASQDDTGVCDGLECKVDRFCRRACILSKCGHLLCGLKPSCRASVDGVCPVCGIISRSYQIIPVGTLAEKSRVPESSHLGQKFDAIIDLLRNLPEGEKAIIFVQFGPVHVKVVDALKTRGITYLDLPKCKDISKELMAYQTNTLKVSTVCTGEHSVKALILDIDDPSASGGNLTSANHIIFVSPLYTKGSDSQAKYEATMTQAIGRARRFGQSRTVKSYHFVATNTIDADVLEHRNKQCLVPFTRSQIDGVYQMGTLAPRMDDMEHGPYSSAISHLLFKGREFD</sequence>
<keyword evidence="2" id="KW-0808">Transferase</keyword>
<evidence type="ECO:0000256" key="3">
    <source>
        <dbReference type="ARBA" id="ARBA00022741"/>
    </source>
</evidence>
<name>A0A9P7YTE4_9HELO</name>
<dbReference type="InterPro" id="IPR001525">
    <property type="entry name" value="C5_MeTfrase"/>
</dbReference>
<accession>A0A9P7YTE4</accession>
<feature type="compositionally biased region" description="Basic and acidic residues" evidence="6">
    <location>
        <begin position="1316"/>
        <end position="1325"/>
    </location>
</feature>
<evidence type="ECO:0000259" key="7">
    <source>
        <dbReference type="SMART" id="SM00487"/>
    </source>
</evidence>
<dbReference type="GO" id="GO:0005634">
    <property type="term" value="C:nucleus"/>
    <property type="evidence" value="ECO:0007669"/>
    <property type="project" value="TreeGrafter"/>
</dbReference>
<feature type="domain" description="Helicase ATP-binding" evidence="7">
    <location>
        <begin position="1065"/>
        <end position="1434"/>
    </location>
</feature>
<dbReference type="InterPro" id="IPR000330">
    <property type="entry name" value="SNF2_N"/>
</dbReference>
<dbReference type="Pfam" id="PF00145">
    <property type="entry name" value="DNA_methylase"/>
    <property type="match status" value="1"/>
</dbReference>
<dbReference type="PANTHER" id="PTHR45626">
    <property type="entry name" value="TRANSCRIPTION TERMINATION FACTOR 2-RELATED"/>
    <property type="match status" value="1"/>
</dbReference>
<proteinExistence type="predicted"/>
<evidence type="ECO:0000313" key="9">
    <source>
        <dbReference type="Proteomes" id="UP000824998"/>
    </source>
</evidence>
<dbReference type="Gene3D" id="3.40.50.300">
    <property type="entry name" value="P-loop containing nucleotide triphosphate hydrolases"/>
    <property type="match status" value="1"/>
</dbReference>
<dbReference type="InterPro" id="IPR027417">
    <property type="entry name" value="P-loop_NTPase"/>
</dbReference>
<keyword evidence="3" id="KW-0547">Nucleotide-binding</keyword>
<dbReference type="Gene3D" id="3.40.50.10810">
    <property type="entry name" value="Tandem AAA-ATPase domain"/>
    <property type="match status" value="1"/>
</dbReference>
<organism evidence="8 9">
    <name type="scientific">Amylocarpus encephaloides</name>
    <dbReference type="NCBI Taxonomy" id="45428"/>
    <lineage>
        <taxon>Eukaryota</taxon>
        <taxon>Fungi</taxon>
        <taxon>Dikarya</taxon>
        <taxon>Ascomycota</taxon>
        <taxon>Pezizomycotina</taxon>
        <taxon>Leotiomycetes</taxon>
        <taxon>Helotiales</taxon>
        <taxon>Helotiales incertae sedis</taxon>
        <taxon>Amylocarpus</taxon>
    </lineage>
</organism>
<evidence type="ECO:0000256" key="2">
    <source>
        <dbReference type="ARBA" id="ARBA00022679"/>
    </source>
</evidence>
<feature type="region of interest" description="Disordered" evidence="6">
    <location>
        <begin position="1306"/>
        <end position="1325"/>
    </location>
</feature>
<evidence type="ECO:0000313" key="8">
    <source>
        <dbReference type="EMBL" id="KAG9239648.1"/>
    </source>
</evidence>
<dbReference type="SMART" id="SM00487">
    <property type="entry name" value="DEXDc"/>
    <property type="match status" value="1"/>
</dbReference>
<dbReference type="Pfam" id="PF00176">
    <property type="entry name" value="SNF2-rel_dom"/>
    <property type="match status" value="1"/>
</dbReference>
<gene>
    <name evidence="8" type="ORF">BJ875DRAFT_514839</name>
</gene>
<evidence type="ECO:0000256" key="1">
    <source>
        <dbReference type="ARBA" id="ARBA00022603"/>
    </source>
</evidence>
<dbReference type="InterPro" id="IPR029063">
    <property type="entry name" value="SAM-dependent_MTases_sf"/>
</dbReference>
<dbReference type="GO" id="GO:0006281">
    <property type="term" value="P:DNA repair"/>
    <property type="evidence" value="ECO:0007669"/>
    <property type="project" value="TreeGrafter"/>
</dbReference>
<dbReference type="Proteomes" id="UP000824998">
    <property type="component" value="Unassembled WGS sequence"/>
</dbReference>
<dbReference type="GO" id="GO:0016787">
    <property type="term" value="F:hydrolase activity"/>
    <property type="evidence" value="ECO:0007669"/>
    <property type="project" value="UniProtKB-KW"/>
</dbReference>
<dbReference type="EMBL" id="MU251357">
    <property type="protein sequence ID" value="KAG9239648.1"/>
    <property type="molecule type" value="Genomic_DNA"/>
</dbReference>
<evidence type="ECO:0000256" key="4">
    <source>
        <dbReference type="ARBA" id="ARBA00022801"/>
    </source>
</evidence>
<evidence type="ECO:0000256" key="5">
    <source>
        <dbReference type="ARBA" id="ARBA00022840"/>
    </source>
</evidence>
<feature type="region of interest" description="Disordered" evidence="6">
    <location>
        <begin position="1034"/>
        <end position="1065"/>
    </location>
</feature>
<dbReference type="GO" id="GO:0005524">
    <property type="term" value="F:ATP binding"/>
    <property type="evidence" value="ECO:0007669"/>
    <property type="project" value="UniProtKB-KW"/>
</dbReference>
<dbReference type="OrthoDB" id="423221at2759"/>
<reference evidence="8" key="1">
    <citation type="journal article" date="2021" name="IMA Fungus">
        <title>Genomic characterization of three marine fungi, including Emericellopsis atlantica sp. nov. with signatures of a generalist lifestyle and marine biomass degradation.</title>
        <authorList>
            <person name="Hagestad O.C."/>
            <person name="Hou L."/>
            <person name="Andersen J.H."/>
            <person name="Hansen E.H."/>
            <person name="Altermark B."/>
            <person name="Li C."/>
            <person name="Kuhnert E."/>
            <person name="Cox R.J."/>
            <person name="Crous P.W."/>
            <person name="Spatafora J.W."/>
            <person name="Lail K."/>
            <person name="Amirebrahimi M."/>
            <person name="Lipzen A."/>
            <person name="Pangilinan J."/>
            <person name="Andreopoulos W."/>
            <person name="Hayes R.D."/>
            <person name="Ng V."/>
            <person name="Grigoriev I.V."/>
            <person name="Jackson S.A."/>
            <person name="Sutton T.D.S."/>
            <person name="Dobson A.D.W."/>
            <person name="Rama T."/>
        </authorList>
    </citation>
    <scope>NUCLEOTIDE SEQUENCE</scope>
    <source>
        <strain evidence="8">TRa018bII</strain>
    </source>
</reference>
<keyword evidence="9" id="KW-1185">Reference proteome</keyword>
<dbReference type="SUPFAM" id="SSF53335">
    <property type="entry name" value="S-adenosyl-L-methionine-dependent methyltransferases"/>
    <property type="match status" value="1"/>
</dbReference>
<dbReference type="PANTHER" id="PTHR45626:SF26">
    <property type="entry name" value="FAMILY HELICASE, PUTATIVE (AFU_ORTHOLOGUE AFUA_2G09120)-RELATED"/>
    <property type="match status" value="1"/>
</dbReference>
<keyword evidence="4" id="KW-0378">Hydrolase</keyword>
<dbReference type="GO" id="GO:0008094">
    <property type="term" value="F:ATP-dependent activity, acting on DNA"/>
    <property type="evidence" value="ECO:0007669"/>
    <property type="project" value="TreeGrafter"/>
</dbReference>
<feature type="compositionally biased region" description="Basic residues" evidence="6">
    <location>
        <begin position="1306"/>
        <end position="1315"/>
    </location>
</feature>
<keyword evidence="5" id="KW-0067">ATP-binding</keyword>
<dbReference type="SUPFAM" id="SSF52540">
    <property type="entry name" value="P-loop containing nucleoside triphosphate hydrolases"/>
    <property type="match status" value="2"/>
</dbReference>
<dbReference type="GO" id="GO:0032259">
    <property type="term" value="P:methylation"/>
    <property type="evidence" value="ECO:0007669"/>
    <property type="project" value="UniProtKB-KW"/>
</dbReference>
<dbReference type="InterPro" id="IPR038718">
    <property type="entry name" value="SNF2-like_sf"/>
</dbReference>
<dbReference type="InterPro" id="IPR050628">
    <property type="entry name" value="SNF2_RAD54_helicase_TF"/>
</dbReference>
<dbReference type="Gene3D" id="3.40.50.150">
    <property type="entry name" value="Vaccinia Virus protein VP39"/>
    <property type="match status" value="1"/>
</dbReference>
<evidence type="ECO:0000256" key="6">
    <source>
        <dbReference type="SAM" id="MobiDB-lite"/>
    </source>
</evidence>
<protein>
    <recommendedName>
        <fullName evidence="7">Helicase ATP-binding domain-containing protein</fullName>
    </recommendedName>
</protein>
<keyword evidence="1" id="KW-0489">Methyltransferase</keyword>